<reference evidence="1" key="1">
    <citation type="submission" date="2023-03" db="EMBL/GenBank/DDBJ databases">
        <title>Massive genome expansion in bonnet fungi (Mycena s.s.) driven by repeated elements and novel gene families across ecological guilds.</title>
        <authorList>
            <consortium name="Lawrence Berkeley National Laboratory"/>
            <person name="Harder C.B."/>
            <person name="Miyauchi S."/>
            <person name="Viragh M."/>
            <person name="Kuo A."/>
            <person name="Thoen E."/>
            <person name="Andreopoulos B."/>
            <person name="Lu D."/>
            <person name="Skrede I."/>
            <person name="Drula E."/>
            <person name="Henrissat B."/>
            <person name="Morin E."/>
            <person name="Kohler A."/>
            <person name="Barry K."/>
            <person name="LaButti K."/>
            <person name="Morin E."/>
            <person name="Salamov A."/>
            <person name="Lipzen A."/>
            <person name="Mereny Z."/>
            <person name="Hegedus B."/>
            <person name="Baldrian P."/>
            <person name="Stursova M."/>
            <person name="Weitz H."/>
            <person name="Taylor A."/>
            <person name="Grigoriev I.V."/>
            <person name="Nagy L.G."/>
            <person name="Martin F."/>
            <person name="Kauserud H."/>
        </authorList>
    </citation>
    <scope>NUCLEOTIDE SEQUENCE</scope>
    <source>
        <strain evidence="1">CBHHK002</strain>
    </source>
</reference>
<evidence type="ECO:0000313" key="2">
    <source>
        <dbReference type="Proteomes" id="UP001218218"/>
    </source>
</evidence>
<accession>A0AAD7AAY6</accession>
<name>A0AAD7AAY6_9AGAR</name>
<organism evidence="1 2">
    <name type="scientific">Mycena albidolilacea</name>
    <dbReference type="NCBI Taxonomy" id="1033008"/>
    <lineage>
        <taxon>Eukaryota</taxon>
        <taxon>Fungi</taxon>
        <taxon>Dikarya</taxon>
        <taxon>Basidiomycota</taxon>
        <taxon>Agaricomycotina</taxon>
        <taxon>Agaricomycetes</taxon>
        <taxon>Agaricomycetidae</taxon>
        <taxon>Agaricales</taxon>
        <taxon>Marasmiineae</taxon>
        <taxon>Mycenaceae</taxon>
        <taxon>Mycena</taxon>
    </lineage>
</organism>
<keyword evidence="2" id="KW-1185">Reference proteome</keyword>
<dbReference type="SUPFAM" id="SSF48371">
    <property type="entry name" value="ARM repeat"/>
    <property type="match status" value="1"/>
</dbReference>
<dbReference type="EMBL" id="JARIHO010000010">
    <property type="protein sequence ID" value="KAJ7354004.1"/>
    <property type="molecule type" value="Genomic_DNA"/>
</dbReference>
<dbReference type="Gene3D" id="1.25.10.10">
    <property type="entry name" value="Leucine-rich Repeat Variant"/>
    <property type="match status" value="1"/>
</dbReference>
<comment type="caution">
    <text evidence="1">The sequence shown here is derived from an EMBL/GenBank/DDBJ whole genome shotgun (WGS) entry which is preliminary data.</text>
</comment>
<protein>
    <submittedName>
        <fullName evidence="1">Uncharacterized protein</fullName>
    </submittedName>
</protein>
<gene>
    <name evidence="1" type="ORF">DFH08DRAFT_803913</name>
</gene>
<dbReference type="InterPro" id="IPR011989">
    <property type="entry name" value="ARM-like"/>
</dbReference>
<dbReference type="Proteomes" id="UP001218218">
    <property type="component" value="Unassembled WGS sequence"/>
</dbReference>
<sequence>MFSLGTFPDPAGVVFPPIIKLLSDNRDDRNVCIVALETILALVNQGISDDVVRESVASSASPALKHSDWHIRMSGLNLLSGFLDQDSQNPVPVPSRVKFFESLSGATMSSRSLAHEISYDPTVQRFFHKPWRKQKLQYQLRHEENLIFVNNAETGGDGFQMAEITKGLNIHDFTTCSNNAPAPYLFSQLKSIGVLYWFKPV</sequence>
<dbReference type="InterPro" id="IPR016024">
    <property type="entry name" value="ARM-type_fold"/>
</dbReference>
<evidence type="ECO:0000313" key="1">
    <source>
        <dbReference type="EMBL" id="KAJ7354004.1"/>
    </source>
</evidence>
<proteinExistence type="predicted"/>
<dbReference type="AlphaFoldDB" id="A0AAD7AAY6"/>